<name>A0A232ERY6_9HYME</name>
<comment type="caution">
    <text evidence="1">The sequence shown here is derived from an EMBL/GenBank/DDBJ whole genome shotgun (WGS) entry which is preliminary data.</text>
</comment>
<reference evidence="1 2" key="1">
    <citation type="journal article" date="2017" name="Curr. Biol.">
        <title>The Evolution of Venom by Co-option of Single-Copy Genes.</title>
        <authorList>
            <person name="Martinson E.O."/>
            <person name="Mrinalini"/>
            <person name="Kelkar Y.D."/>
            <person name="Chang C.H."/>
            <person name="Werren J.H."/>
        </authorList>
    </citation>
    <scope>NUCLEOTIDE SEQUENCE [LARGE SCALE GENOMIC DNA]</scope>
    <source>
        <strain evidence="1 2">Alberta</strain>
        <tissue evidence="1">Whole body</tissue>
    </source>
</reference>
<sequence>MIRLPGKQANTTLYIHNGYSYHRDPRGAGLIFRCAIRGTSDCSATIYVQTLQNLEHQEIYVSGEHNHGPDPLLLLRKRFDTALKARARERATVDEPKDQEINVSGEHNHFPDPLLLLRKRFDIALKARARERAAVDEPKDVYDHVAALPEAPRSSEQ</sequence>
<dbReference type="EMBL" id="NNAY01002535">
    <property type="protein sequence ID" value="OXU21114.1"/>
    <property type="molecule type" value="Genomic_DNA"/>
</dbReference>
<gene>
    <name evidence="1" type="ORF">TSAR_009586</name>
</gene>
<accession>A0A232ERY6</accession>
<dbReference type="AlphaFoldDB" id="A0A232ERY6"/>
<dbReference type="Gene3D" id="2.20.25.240">
    <property type="match status" value="1"/>
</dbReference>
<dbReference type="Proteomes" id="UP000215335">
    <property type="component" value="Unassembled WGS sequence"/>
</dbReference>
<protein>
    <submittedName>
        <fullName evidence="1">Uncharacterized protein</fullName>
    </submittedName>
</protein>
<keyword evidence="2" id="KW-1185">Reference proteome</keyword>
<evidence type="ECO:0000313" key="2">
    <source>
        <dbReference type="Proteomes" id="UP000215335"/>
    </source>
</evidence>
<proteinExistence type="predicted"/>
<evidence type="ECO:0000313" key="1">
    <source>
        <dbReference type="EMBL" id="OXU21114.1"/>
    </source>
</evidence>
<organism evidence="1 2">
    <name type="scientific">Trichomalopsis sarcophagae</name>
    <dbReference type="NCBI Taxonomy" id="543379"/>
    <lineage>
        <taxon>Eukaryota</taxon>
        <taxon>Metazoa</taxon>
        <taxon>Ecdysozoa</taxon>
        <taxon>Arthropoda</taxon>
        <taxon>Hexapoda</taxon>
        <taxon>Insecta</taxon>
        <taxon>Pterygota</taxon>
        <taxon>Neoptera</taxon>
        <taxon>Endopterygota</taxon>
        <taxon>Hymenoptera</taxon>
        <taxon>Apocrita</taxon>
        <taxon>Proctotrupomorpha</taxon>
        <taxon>Chalcidoidea</taxon>
        <taxon>Pteromalidae</taxon>
        <taxon>Pteromalinae</taxon>
        <taxon>Trichomalopsis</taxon>
    </lineage>
</organism>